<reference evidence="2 3" key="1">
    <citation type="submission" date="2019-03" db="EMBL/GenBank/DDBJ databases">
        <title>Ruegeria lutea sp. nov., a novel strain, isolated from marine sediment, the Masan Bay, South Korea.</title>
        <authorList>
            <person name="Kim J."/>
            <person name="Kim D.-Y."/>
            <person name="Lee S.-S."/>
        </authorList>
    </citation>
    <scope>NUCLEOTIDE SEQUENCE [LARGE SCALE GENOMIC DNA]</scope>
    <source>
        <strain evidence="2 3">318-1</strain>
    </source>
</reference>
<dbReference type="OrthoDB" id="259382at2"/>
<proteinExistence type="predicted"/>
<gene>
    <name evidence="2" type="ORF">E1832_12750</name>
</gene>
<evidence type="ECO:0000259" key="1">
    <source>
        <dbReference type="Pfam" id="PF01755"/>
    </source>
</evidence>
<sequence length="243" mass="26483">MHSLIIHMSASIARRPNAEALLRALPGAMLIDAVDGRDPAQVTGVTIRPGDAFAPAYPFPMSPGEIGCFLSHRRCWRRILAEGWDYALIVEDDLDIDPARLRAALELVADQATPDSYIRLPVKPRERPARVLGERDGLTLILPRIIGLQTVAQVVGRGAAARLLAATETIDRPVDTLLQMHWVTGQPVHSLTGSGARELTADLGGSTIQKKTRAGGKLAREFKRFAYRTQVALRPQPPIRPGS</sequence>
<dbReference type="EMBL" id="SMUV01000067">
    <property type="protein sequence ID" value="TDK46248.1"/>
    <property type="molecule type" value="Genomic_DNA"/>
</dbReference>
<dbReference type="Proteomes" id="UP000295301">
    <property type="component" value="Unassembled WGS sequence"/>
</dbReference>
<keyword evidence="2" id="KW-0808">Transferase</keyword>
<dbReference type="InterPro" id="IPR002654">
    <property type="entry name" value="Glyco_trans_25"/>
</dbReference>
<accession>A0A4R5V300</accession>
<organism evidence="2 3">
    <name type="scientific">Antarcticimicrobium luteum</name>
    <dbReference type="NCBI Taxonomy" id="2547397"/>
    <lineage>
        <taxon>Bacteria</taxon>
        <taxon>Pseudomonadati</taxon>
        <taxon>Pseudomonadota</taxon>
        <taxon>Alphaproteobacteria</taxon>
        <taxon>Rhodobacterales</taxon>
        <taxon>Paracoccaceae</taxon>
        <taxon>Antarcticimicrobium</taxon>
    </lineage>
</organism>
<feature type="domain" description="Glycosyl transferase family 25" evidence="1">
    <location>
        <begin position="2"/>
        <end position="119"/>
    </location>
</feature>
<keyword evidence="3" id="KW-1185">Reference proteome</keyword>
<dbReference type="AlphaFoldDB" id="A0A4R5V300"/>
<protein>
    <submittedName>
        <fullName evidence="2">Glycosyltransferase family 25 protein</fullName>
    </submittedName>
</protein>
<dbReference type="RefSeq" id="WP_133360147.1">
    <property type="nucleotide sequence ID" value="NZ_SMUV01000067.1"/>
</dbReference>
<comment type="caution">
    <text evidence="2">The sequence shown here is derived from an EMBL/GenBank/DDBJ whole genome shotgun (WGS) entry which is preliminary data.</text>
</comment>
<dbReference type="CDD" id="cd06532">
    <property type="entry name" value="Glyco_transf_25"/>
    <property type="match status" value="1"/>
</dbReference>
<evidence type="ECO:0000313" key="2">
    <source>
        <dbReference type="EMBL" id="TDK46248.1"/>
    </source>
</evidence>
<dbReference type="GO" id="GO:0016740">
    <property type="term" value="F:transferase activity"/>
    <property type="evidence" value="ECO:0007669"/>
    <property type="project" value="UniProtKB-KW"/>
</dbReference>
<name>A0A4R5V300_9RHOB</name>
<evidence type="ECO:0000313" key="3">
    <source>
        <dbReference type="Proteomes" id="UP000295301"/>
    </source>
</evidence>
<dbReference type="Pfam" id="PF01755">
    <property type="entry name" value="Glyco_transf_25"/>
    <property type="match status" value="1"/>
</dbReference>